<dbReference type="EMBL" id="LT629973">
    <property type="protein sequence ID" value="SEH86156.1"/>
    <property type="molecule type" value="Genomic_DNA"/>
</dbReference>
<dbReference type="GO" id="GO:0046872">
    <property type="term" value="F:metal ion binding"/>
    <property type="evidence" value="ECO:0007669"/>
    <property type="project" value="UniProtKB-KW"/>
</dbReference>
<proteinExistence type="inferred from homology"/>
<dbReference type="KEGG" id="agl:PYTT_1279"/>
<dbReference type="SUPFAM" id="SSF144052">
    <property type="entry name" value="Thermophilic metalloprotease-like"/>
    <property type="match status" value="1"/>
</dbReference>
<dbReference type="Gene3D" id="3.40.1830.10">
    <property type="entry name" value="Thermophilic metalloprotease (M29)"/>
    <property type="match status" value="1"/>
</dbReference>
<comment type="similarity">
    <text evidence="4">Belongs to the peptidase M29 family.</text>
</comment>
<evidence type="ECO:0000256" key="1">
    <source>
        <dbReference type="ARBA" id="ARBA00001941"/>
    </source>
</evidence>
<dbReference type="Proteomes" id="UP000176204">
    <property type="component" value="Chromosome I"/>
</dbReference>
<protein>
    <submittedName>
        <fullName evidence="10">Thermophilic metalloprotease (M29)</fullName>
    </submittedName>
</protein>
<dbReference type="GO" id="GO:0006508">
    <property type="term" value="P:proteolysis"/>
    <property type="evidence" value="ECO:0007669"/>
    <property type="project" value="UniProtKB-KW"/>
</dbReference>
<dbReference type="OrthoDB" id="9803993at2"/>
<evidence type="ECO:0000256" key="6">
    <source>
        <dbReference type="ARBA" id="ARBA00022670"/>
    </source>
</evidence>
<dbReference type="STRING" id="1679444.PYTT_1279"/>
<evidence type="ECO:0000313" key="10">
    <source>
        <dbReference type="EMBL" id="SEH86156.1"/>
    </source>
</evidence>
<dbReference type="Pfam" id="PF02073">
    <property type="entry name" value="Peptidase_M29"/>
    <property type="match status" value="1"/>
</dbReference>
<dbReference type="GO" id="GO:0008237">
    <property type="term" value="F:metallopeptidase activity"/>
    <property type="evidence" value="ECO:0007669"/>
    <property type="project" value="UniProtKB-KW"/>
</dbReference>
<evidence type="ECO:0000313" key="11">
    <source>
        <dbReference type="Proteomes" id="UP000176204"/>
    </source>
</evidence>
<dbReference type="GO" id="GO:0004177">
    <property type="term" value="F:aminopeptidase activity"/>
    <property type="evidence" value="ECO:0007669"/>
    <property type="project" value="UniProtKB-KW"/>
</dbReference>
<evidence type="ECO:0000256" key="5">
    <source>
        <dbReference type="ARBA" id="ARBA00022438"/>
    </source>
</evidence>
<accession>A0A1C7PC30</accession>
<dbReference type="PANTHER" id="PTHR34448:SF1">
    <property type="entry name" value="BLL6088 PROTEIN"/>
    <property type="match status" value="1"/>
</dbReference>
<name>A0A1C7PC30_9BACT</name>
<dbReference type="InterPro" id="IPR052170">
    <property type="entry name" value="M29_Exopeptidase"/>
</dbReference>
<dbReference type="InterPro" id="IPR035097">
    <property type="entry name" value="M29_N-terminal"/>
</dbReference>
<keyword evidence="9 10" id="KW-0482">Metalloprotease</keyword>
<evidence type="ECO:0000256" key="3">
    <source>
        <dbReference type="ARBA" id="ARBA00001947"/>
    </source>
</evidence>
<dbReference type="PATRIC" id="fig|1679444.3.peg.2901"/>
<dbReference type="AlphaFoldDB" id="A0A1C7PC30"/>
<evidence type="ECO:0000256" key="2">
    <source>
        <dbReference type="ARBA" id="ARBA00001946"/>
    </source>
</evidence>
<keyword evidence="5" id="KW-0031">Aminopeptidase</keyword>
<keyword evidence="8" id="KW-0378">Hydrolase</keyword>
<evidence type="ECO:0000256" key="4">
    <source>
        <dbReference type="ARBA" id="ARBA00008236"/>
    </source>
</evidence>
<sequence>MKDPRFDALARQLVGYSTRLQQGDHILLELSDAPDEMAVALIRAVRAAGGFPHIRLHHGLVSREMMAGAQEEQYAAVADDLMHEMKRMQAYIAIRGANNSFENSSVPPDKMQLVMKHMRPVVNQRVTHTRWCGLRWPTPSMAQQAGMGTEAFEDFYFRCCLMDYAPLKAAMDILAKRMEATDQVHITGPGTDLRFSIKGMPAIPCAGEYNMPDGEVFTAPIRDSVEGILRYNAPTVFQGTPFDGIEFRFEKGRIVEAHCNGNDEGLRHILDTDEGARYIGEFALGVNPAILQPMRDILFDEKIAGSFHFTPGEAYDVAPNGNHSQVHWDLVCIQRKDYGGGEIRFDGELIRKDGLFLDPALACLNPEPQA</sequence>
<keyword evidence="7" id="KW-0479">Metal-binding</keyword>
<comment type="cofactor">
    <cofactor evidence="2">
        <name>Mg(2+)</name>
        <dbReference type="ChEBI" id="CHEBI:18420"/>
    </cofactor>
</comment>
<dbReference type="RefSeq" id="WP_067775530.1">
    <property type="nucleotide sequence ID" value="NZ_LIGX01000022.1"/>
</dbReference>
<organism evidence="10 11">
    <name type="scientific">Akkermansia glycaniphila</name>
    <dbReference type="NCBI Taxonomy" id="1679444"/>
    <lineage>
        <taxon>Bacteria</taxon>
        <taxon>Pseudomonadati</taxon>
        <taxon>Verrucomicrobiota</taxon>
        <taxon>Verrucomicrobiia</taxon>
        <taxon>Verrucomicrobiales</taxon>
        <taxon>Akkermansiaceae</taxon>
        <taxon>Akkermansia</taxon>
    </lineage>
</organism>
<evidence type="ECO:0000256" key="8">
    <source>
        <dbReference type="ARBA" id="ARBA00022801"/>
    </source>
</evidence>
<dbReference type="PANTHER" id="PTHR34448">
    <property type="entry name" value="AMINOPEPTIDASE"/>
    <property type="match status" value="1"/>
</dbReference>
<keyword evidence="6 10" id="KW-0645">Protease</keyword>
<evidence type="ECO:0000256" key="9">
    <source>
        <dbReference type="ARBA" id="ARBA00023049"/>
    </source>
</evidence>
<comment type="cofactor">
    <cofactor evidence="1">
        <name>Co(2+)</name>
        <dbReference type="ChEBI" id="CHEBI:48828"/>
    </cofactor>
</comment>
<keyword evidence="11" id="KW-1185">Reference proteome</keyword>
<reference evidence="11" key="1">
    <citation type="submission" date="2016-09" db="EMBL/GenBank/DDBJ databases">
        <authorList>
            <person name="Koehorst J."/>
        </authorList>
    </citation>
    <scope>NUCLEOTIDE SEQUENCE [LARGE SCALE GENOMIC DNA]</scope>
</reference>
<evidence type="ECO:0000256" key="7">
    <source>
        <dbReference type="ARBA" id="ARBA00022723"/>
    </source>
</evidence>
<gene>
    <name evidence="10" type="ORF">PYTT_1279</name>
</gene>
<dbReference type="InterPro" id="IPR000787">
    <property type="entry name" value="Peptidase_M29"/>
</dbReference>
<comment type="cofactor">
    <cofactor evidence="3">
        <name>Zn(2+)</name>
        <dbReference type="ChEBI" id="CHEBI:29105"/>
    </cofactor>
</comment>